<evidence type="ECO:0000256" key="6">
    <source>
        <dbReference type="ARBA" id="ARBA00022651"/>
    </source>
</evidence>
<dbReference type="GO" id="GO:0045493">
    <property type="term" value="P:xylan catabolic process"/>
    <property type="evidence" value="ECO:0007669"/>
    <property type="project" value="UniProtKB-KW"/>
</dbReference>
<dbReference type="PANTHER" id="PTHR31490:SF35">
    <property type="entry name" value="ENDO-1,4-BETA-XYLANASE"/>
    <property type="match status" value="1"/>
</dbReference>
<proteinExistence type="inferred from homology"/>
<protein>
    <recommendedName>
        <fullName evidence="11">Beta-xylanase</fullName>
        <ecNumber evidence="11">3.2.1.8</ecNumber>
    </recommendedName>
</protein>
<dbReference type="SMART" id="SM00236">
    <property type="entry name" value="fCBD"/>
    <property type="match status" value="1"/>
</dbReference>
<dbReference type="InterPro" id="IPR000254">
    <property type="entry name" value="CBD"/>
</dbReference>
<dbReference type="PANTHER" id="PTHR31490">
    <property type="entry name" value="GLYCOSYL HYDROLASE"/>
    <property type="match status" value="1"/>
</dbReference>
<dbReference type="Proteomes" id="UP001175261">
    <property type="component" value="Unassembled WGS sequence"/>
</dbReference>
<dbReference type="SUPFAM" id="SSF57180">
    <property type="entry name" value="Cellulose-binding domain"/>
    <property type="match status" value="1"/>
</dbReference>
<keyword evidence="5" id="KW-0964">Secreted</keyword>
<reference evidence="16" key="1">
    <citation type="submission" date="2022-10" db="EMBL/GenBank/DDBJ databases">
        <title>Determination and structural analysis of whole genome sequence of Sarocladium strictum F4-1.</title>
        <authorList>
            <person name="Hu L."/>
            <person name="Jiang Y."/>
        </authorList>
    </citation>
    <scope>NUCLEOTIDE SEQUENCE</scope>
    <source>
        <strain evidence="16">F4-1</strain>
    </source>
</reference>
<feature type="chain" id="PRO_5041251238" description="Beta-xylanase" evidence="13">
    <location>
        <begin position="21"/>
        <end position="425"/>
    </location>
</feature>
<keyword evidence="10 11" id="KW-0624">Polysaccharide degradation</keyword>
<organism evidence="16 17">
    <name type="scientific">Sarocladium strictum</name>
    <name type="common">Black bundle disease fungus</name>
    <name type="synonym">Acremonium strictum</name>
    <dbReference type="NCBI Taxonomy" id="5046"/>
    <lineage>
        <taxon>Eukaryota</taxon>
        <taxon>Fungi</taxon>
        <taxon>Dikarya</taxon>
        <taxon>Ascomycota</taxon>
        <taxon>Pezizomycotina</taxon>
        <taxon>Sordariomycetes</taxon>
        <taxon>Hypocreomycetidae</taxon>
        <taxon>Hypocreales</taxon>
        <taxon>Sarocladiaceae</taxon>
        <taxon>Sarocladium</taxon>
    </lineage>
</organism>
<dbReference type="Gene3D" id="3.20.20.80">
    <property type="entry name" value="Glycosidases"/>
    <property type="match status" value="1"/>
</dbReference>
<keyword evidence="9 11" id="KW-0119">Carbohydrate metabolism</keyword>
<keyword evidence="6" id="KW-0858">Xylan degradation</keyword>
<sequence length="425" mass="45714">MGLLQTVTLALAASSGLVAADGLNARAQKIGKYFGTEYSVNQLSDSTFMNIANNKEEFGAVTPENEMKWDATEPNRGQFSYGNGDRIANSATSAGQLLRCHTTVWHSQLPNWVRNGYDNQTMISIMNTHITNLMTHWKGKCKHWDVVNEALEEDGTYRRSQSPFYSIIGEAFIPIAFRTAASVDPDAKLFYNDYNIELAGAKSSGAQRIVRLIQQYGARIDGVGLQAHLVVGQVPSYTQYQANLKAFTDLGVGVAYTELDIRMNLPSDSGKLQQQATDYGNVVKACALTPKCLGITTWGLTDKYSWVPNTFQGTGDALPWNSNFQKKPAYSAILSALDAGASVTTSTSTASATSVPPNTSQPPVVTTTTTSSSTSTTFATSTTSSAGTGPCAAMWGQCGGLNWAGPKCCSAGTCKYSNDWYSQCL</sequence>
<dbReference type="PROSITE" id="PS00562">
    <property type="entry name" value="CBM1_1"/>
    <property type="match status" value="1"/>
</dbReference>
<keyword evidence="11" id="KW-0326">Glycosidase</keyword>
<dbReference type="AlphaFoldDB" id="A0AA39L9L8"/>
<evidence type="ECO:0000256" key="2">
    <source>
        <dbReference type="ARBA" id="ARBA00004613"/>
    </source>
</evidence>
<dbReference type="InterPro" id="IPR001000">
    <property type="entry name" value="GH10_dom"/>
</dbReference>
<keyword evidence="7 13" id="KW-0732">Signal</keyword>
<gene>
    <name evidence="16" type="ORF">NLU13_2767</name>
</gene>
<feature type="signal peptide" evidence="13">
    <location>
        <begin position="1"/>
        <end position="20"/>
    </location>
</feature>
<dbReference type="GO" id="GO:0005576">
    <property type="term" value="C:extracellular region"/>
    <property type="evidence" value="ECO:0007669"/>
    <property type="project" value="UniProtKB-SubCell"/>
</dbReference>
<evidence type="ECO:0000256" key="1">
    <source>
        <dbReference type="ARBA" id="ARBA00000681"/>
    </source>
</evidence>
<evidence type="ECO:0000256" key="12">
    <source>
        <dbReference type="SAM" id="MobiDB-lite"/>
    </source>
</evidence>
<dbReference type="SUPFAM" id="SSF51445">
    <property type="entry name" value="(Trans)glycosidases"/>
    <property type="match status" value="1"/>
</dbReference>
<comment type="catalytic activity">
    <reaction evidence="1 11">
        <text>Endohydrolysis of (1-&gt;4)-beta-D-xylosidic linkages in xylans.</text>
        <dbReference type="EC" id="3.2.1.8"/>
    </reaction>
</comment>
<evidence type="ECO:0000256" key="13">
    <source>
        <dbReference type="SAM" id="SignalP"/>
    </source>
</evidence>
<evidence type="ECO:0000256" key="4">
    <source>
        <dbReference type="ARBA" id="ARBA00007495"/>
    </source>
</evidence>
<name>A0AA39L9L8_SARSR</name>
<evidence type="ECO:0000313" key="16">
    <source>
        <dbReference type="EMBL" id="KAK0389192.1"/>
    </source>
</evidence>
<evidence type="ECO:0000256" key="10">
    <source>
        <dbReference type="ARBA" id="ARBA00023326"/>
    </source>
</evidence>
<feature type="compositionally biased region" description="Low complexity" evidence="12">
    <location>
        <begin position="348"/>
        <end position="385"/>
    </location>
</feature>
<accession>A0AA39L9L8</accession>
<dbReference type="InterPro" id="IPR044846">
    <property type="entry name" value="GH10"/>
</dbReference>
<feature type="region of interest" description="Disordered" evidence="12">
    <location>
        <begin position="348"/>
        <end position="387"/>
    </location>
</feature>
<keyword evidence="17" id="KW-1185">Reference proteome</keyword>
<dbReference type="GO" id="GO:0030248">
    <property type="term" value="F:cellulose binding"/>
    <property type="evidence" value="ECO:0007669"/>
    <property type="project" value="InterPro"/>
</dbReference>
<dbReference type="InterPro" id="IPR017853">
    <property type="entry name" value="GH"/>
</dbReference>
<dbReference type="SMART" id="SM00633">
    <property type="entry name" value="Glyco_10"/>
    <property type="match status" value="1"/>
</dbReference>
<evidence type="ECO:0000313" key="17">
    <source>
        <dbReference type="Proteomes" id="UP001175261"/>
    </source>
</evidence>
<comment type="caution">
    <text evidence="16">The sequence shown here is derived from an EMBL/GenBank/DDBJ whole genome shotgun (WGS) entry which is preliminary data.</text>
</comment>
<evidence type="ECO:0000256" key="5">
    <source>
        <dbReference type="ARBA" id="ARBA00022525"/>
    </source>
</evidence>
<evidence type="ECO:0000256" key="7">
    <source>
        <dbReference type="ARBA" id="ARBA00022729"/>
    </source>
</evidence>
<dbReference type="Pfam" id="PF00331">
    <property type="entry name" value="Glyco_hydro_10"/>
    <property type="match status" value="1"/>
</dbReference>
<evidence type="ECO:0000259" key="15">
    <source>
        <dbReference type="PROSITE" id="PS51760"/>
    </source>
</evidence>
<evidence type="ECO:0000259" key="14">
    <source>
        <dbReference type="PROSITE" id="PS51164"/>
    </source>
</evidence>
<dbReference type="EC" id="3.2.1.8" evidence="11"/>
<comment type="subcellular location">
    <subcellularLocation>
        <location evidence="2">Secreted</location>
    </subcellularLocation>
</comment>
<dbReference type="GO" id="GO:0031176">
    <property type="term" value="F:endo-1,4-beta-xylanase activity"/>
    <property type="evidence" value="ECO:0007669"/>
    <property type="project" value="UniProtKB-EC"/>
</dbReference>
<comment type="similarity">
    <text evidence="4 11">Belongs to the glycosyl hydrolase 10 (cellulase F) family.</text>
</comment>
<dbReference type="PRINTS" id="PR00134">
    <property type="entry name" value="GLHYDRLASE10"/>
</dbReference>
<feature type="domain" description="GH10" evidence="15">
    <location>
        <begin position="24"/>
        <end position="336"/>
    </location>
</feature>
<evidence type="ECO:0000256" key="3">
    <source>
        <dbReference type="ARBA" id="ARBA00004851"/>
    </source>
</evidence>
<keyword evidence="8 11" id="KW-0378">Hydrolase</keyword>
<dbReference type="InterPro" id="IPR035971">
    <property type="entry name" value="CBD_sf"/>
</dbReference>
<dbReference type="PROSITE" id="PS51164">
    <property type="entry name" value="CBM1_2"/>
    <property type="match status" value="1"/>
</dbReference>
<dbReference type="Pfam" id="PF00734">
    <property type="entry name" value="CBM_1"/>
    <property type="match status" value="1"/>
</dbReference>
<feature type="domain" description="CBM1" evidence="14">
    <location>
        <begin position="390"/>
        <end position="425"/>
    </location>
</feature>
<evidence type="ECO:0000256" key="8">
    <source>
        <dbReference type="ARBA" id="ARBA00022801"/>
    </source>
</evidence>
<dbReference type="EMBL" id="JAPDFR010000002">
    <property type="protein sequence ID" value="KAK0389192.1"/>
    <property type="molecule type" value="Genomic_DNA"/>
</dbReference>
<evidence type="ECO:0000256" key="11">
    <source>
        <dbReference type="RuleBase" id="RU361174"/>
    </source>
</evidence>
<comment type="pathway">
    <text evidence="3">Glycan degradation; xylan degradation.</text>
</comment>
<evidence type="ECO:0000256" key="9">
    <source>
        <dbReference type="ARBA" id="ARBA00023277"/>
    </source>
</evidence>
<dbReference type="PROSITE" id="PS51760">
    <property type="entry name" value="GH10_2"/>
    <property type="match status" value="1"/>
</dbReference>